<dbReference type="SUPFAM" id="SSF103473">
    <property type="entry name" value="MFS general substrate transporter"/>
    <property type="match status" value="1"/>
</dbReference>
<dbReference type="AlphaFoldDB" id="A0A8J3SAK1"/>
<keyword evidence="9" id="KW-1185">Reference proteome</keyword>
<dbReference type="PROSITE" id="PS50850">
    <property type="entry name" value="MFS"/>
    <property type="match status" value="1"/>
</dbReference>
<protein>
    <recommendedName>
        <fullName evidence="7">Major facilitator superfamily (MFS) profile domain-containing protein</fullName>
    </recommendedName>
</protein>
<dbReference type="EMBL" id="BOOJ01000014">
    <property type="protein sequence ID" value="GIH90922.1"/>
    <property type="molecule type" value="Genomic_DNA"/>
</dbReference>
<feature type="transmembrane region" description="Helical" evidence="6">
    <location>
        <begin position="57"/>
        <end position="79"/>
    </location>
</feature>
<evidence type="ECO:0000256" key="3">
    <source>
        <dbReference type="ARBA" id="ARBA00022692"/>
    </source>
</evidence>
<comment type="caution">
    <text evidence="8">The sequence shown here is derived from an EMBL/GenBank/DDBJ whole genome shotgun (WGS) entry which is preliminary data.</text>
</comment>
<evidence type="ECO:0000256" key="6">
    <source>
        <dbReference type="SAM" id="Phobius"/>
    </source>
</evidence>
<feature type="transmembrane region" description="Helical" evidence="6">
    <location>
        <begin position="149"/>
        <end position="171"/>
    </location>
</feature>
<dbReference type="GO" id="GO:0005886">
    <property type="term" value="C:plasma membrane"/>
    <property type="evidence" value="ECO:0007669"/>
    <property type="project" value="UniProtKB-SubCell"/>
</dbReference>
<evidence type="ECO:0000256" key="2">
    <source>
        <dbReference type="ARBA" id="ARBA00022475"/>
    </source>
</evidence>
<keyword evidence="3 6" id="KW-0812">Transmembrane</keyword>
<keyword evidence="4 6" id="KW-1133">Transmembrane helix</keyword>
<evidence type="ECO:0000259" key="7">
    <source>
        <dbReference type="PROSITE" id="PS50850"/>
    </source>
</evidence>
<dbReference type="InterPro" id="IPR020846">
    <property type="entry name" value="MFS_dom"/>
</dbReference>
<reference evidence="8 9" key="1">
    <citation type="submission" date="2021-01" db="EMBL/GenBank/DDBJ databases">
        <title>Whole genome shotgun sequence of Planobispora siamensis NBRC 107568.</title>
        <authorList>
            <person name="Komaki H."/>
            <person name="Tamura T."/>
        </authorList>
    </citation>
    <scope>NUCLEOTIDE SEQUENCE [LARGE SCALE GENOMIC DNA]</scope>
    <source>
        <strain evidence="8 9">NBRC 107568</strain>
    </source>
</reference>
<evidence type="ECO:0000256" key="1">
    <source>
        <dbReference type="ARBA" id="ARBA00004651"/>
    </source>
</evidence>
<feature type="transmembrane region" description="Helical" evidence="6">
    <location>
        <begin position="120"/>
        <end position="142"/>
    </location>
</feature>
<feature type="transmembrane region" description="Helical" evidence="6">
    <location>
        <begin position="21"/>
        <end position="45"/>
    </location>
</feature>
<dbReference type="Gene3D" id="1.20.1250.20">
    <property type="entry name" value="MFS general substrate transporter like domains"/>
    <property type="match status" value="1"/>
</dbReference>
<dbReference type="GO" id="GO:0022857">
    <property type="term" value="F:transmembrane transporter activity"/>
    <property type="evidence" value="ECO:0007669"/>
    <property type="project" value="InterPro"/>
</dbReference>
<dbReference type="PANTHER" id="PTHR23513:SF11">
    <property type="entry name" value="STAPHYLOFERRIN A TRANSPORTER"/>
    <property type="match status" value="1"/>
</dbReference>
<proteinExistence type="predicted"/>
<dbReference type="InterPro" id="IPR036259">
    <property type="entry name" value="MFS_trans_sf"/>
</dbReference>
<organism evidence="8 9">
    <name type="scientific">Planobispora siamensis</name>
    <dbReference type="NCBI Taxonomy" id="936338"/>
    <lineage>
        <taxon>Bacteria</taxon>
        <taxon>Bacillati</taxon>
        <taxon>Actinomycetota</taxon>
        <taxon>Actinomycetes</taxon>
        <taxon>Streptosporangiales</taxon>
        <taxon>Streptosporangiaceae</taxon>
        <taxon>Planobispora</taxon>
    </lineage>
</organism>
<feature type="domain" description="Major facilitator superfamily (MFS) profile" evidence="7">
    <location>
        <begin position="16"/>
        <end position="189"/>
    </location>
</feature>
<comment type="subcellular location">
    <subcellularLocation>
        <location evidence="1">Cell membrane</location>
        <topology evidence="1">Multi-pass membrane protein</topology>
    </subcellularLocation>
</comment>
<keyword evidence="2" id="KW-1003">Cell membrane</keyword>
<accession>A0A8J3SAK1</accession>
<evidence type="ECO:0000313" key="9">
    <source>
        <dbReference type="Proteomes" id="UP000619788"/>
    </source>
</evidence>
<sequence>MKQAVRAGERQQAGPAVWSRDFTFFFTARSVSMLGAAMIPFATAIGVNDLGYGATGVGLALAAWMAPFAVLILFGGVFADRFTPRRMMIGADLVRTVTQALMAALLIPLGSVLVTESLGTTAYGLVMSASGAGTIVGGLVAMRVRPARPLMAGAVGLFGFALEPLAIATAMPLEVLMAAHVVGGAGWAF</sequence>
<dbReference type="Proteomes" id="UP000619788">
    <property type="component" value="Unassembled WGS sequence"/>
</dbReference>
<gene>
    <name evidence="8" type="ORF">Psi01_15520</name>
</gene>
<evidence type="ECO:0000313" key="8">
    <source>
        <dbReference type="EMBL" id="GIH90922.1"/>
    </source>
</evidence>
<evidence type="ECO:0000256" key="5">
    <source>
        <dbReference type="ARBA" id="ARBA00023136"/>
    </source>
</evidence>
<name>A0A8J3SAK1_9ACTN</name>
<keyword evidence="5 6" id="KW-0472">Membrane</keyword>
<feature type="transmembrane region" description="Helical" evidence="6">
    <location>
        <begin position="91"/>
        <end position="114"/>
    </location>
</feature>
<dbReference type="RefSeq" id="WP_204063247.1">
    <property type="nucleotide sequence ID" value="NZ_BOOJ01000014.1"/>
</dbReference>
<evidence type="ECO:0000256" key="4">
    <source>
        <dbReference type="ARBA" id="ARBA00022989"/>
    </source>
</evidence>
<dbReference type="PANTHER" id="PTHR23513">
    <property type="entry name" value="INTEGRAL MEMBRANE EFFLUX PROTEIN-RELATED"/>
    <property type="match status" value="1"/>
</dbReference>